<organism evidence="2 3">
    <name type="scientific">Herbihabitans rhizosphaerae</name>
    <dbReference type="NCBI Taxonomy" id="1872711"/>
    <lineage>
        <taxon>Bacteria</taxon>
        <taxon>Bacillati</taxon>
        <taxon>Actinomycetota</taxon>
        <taxon>Actinomycetes</taxon>
        <taxon>Pseudonocardiales</taxon>
        <taxon>Pseudonocardiaceae</taxon>
        <taxon>Herbihabitans</taxon>
    </lineage>
</organism>
<protein>
    <submittedName>
        <fullName evidence="2">Pentapeptide repeat protein</fullName>
    </submittedName>
</protein>
<comment type="caution">
    <text evidence="2">The sequence shown here is derived from an EMBL/GenBank/DDBJ whole genome shotgun (WGS) entry which is preliminary data.</text>
</comment>
<dbReference type="Pfam" id="PF13576">
    <property type="entry name" value="Pentapeptide_3"/>
    <property type="match status" value="1"/>
</dbReference>
<dbReference type="RefSeq" id="WP_130346955.1">
    <property type="nucleotide sequence ID" value="NZ_SGWQ01000009.1"/>
</dbReference>
<dbReference type="OrthoDB" id="8440251at2"/>
<dbReference type="Proteomes" id="UP000294257">
    <property type="component" value="Unassembled WGS sequence"/>
</dbReference>
<evidence type="ECO:0000313" key="3">
    <source>
        <dbReference type="Proteomes" id="UP000294257"/>
    </source>
</evidence>
<feature type="transmembrane region" description="Helical" evidence="1">
    <location>
        <begin position="42"/>
        <end position="63"/>
    </location>
</feature>
<dbReference type="InterPro" id="IPR001646">
    <property type="entry name" value="5peptide_repeat"/>
</dbReference>
<proteinExistence type="predicted"/>
<dbReference type="AlphaFoldDB" id="A0A4Q7KHV0"/>
<dbReference type="EMBL" id="SGWQ01000009">
    <property type="protein sequence ID" value="RZS34478.1"/>
    <property type="molecule type" value="Genomic_DNA"/>
</dbReference>
<evidence type="ECO:0000256" key="1">
    <source>
        <dbReference type="SAM" id="Phobius"/>
    </source>
</evidence>
<keyword evidence="1" id="KW-0472">Membrane</keyword>
<evidence type="ECO:0000313" key="2">
    <source>
        <dbReference type="EMBL" id="RZS34478.1"/>
    </source>
</evidence>
<sequence length="350" mass="39019">MLSVRAMVLTGVLLAAIAVLSVVVLLWQLGSGTPGDATRLDVIRTAASIVLGTGGAAALVLAARRQRSTELDLVQRERVAEANERDAEERRVTDLYTHAVDQLGSDKAPVRHGGLHALERLAQNYPAHRQTIVNVLCAYLRMPFDDDEQEMQVRQTAQGILTRHLRYQYHDVDQDEPLASFWPDIDLRLSKARLVDWKLTGGRVRSANFEKCVFSGDTRFDKTTFTKTAVFRFVRFEDPVSFDRARFRVVAPFHHAEFVDHVGFAGVTFGGAAGFDRVTFAGAVDFDGAEFAERPIFDQSQARMDTTFAKSRRWPTGYDVAESVTVDEDQLDGRPGDWAYVRRLPSGAEG</sequence>
<name>A0A4Q7KHV0_9PSEU</name>
<dbReference type="Gene3D" id="2.160.20.80">
    <property type="entry name" value="E3 ubiquitin-protein ligase SopA"/>
    <property type="match status" value="1"/>
</dbReference>
<keyword evidence="1" id="KW-0812">Transmembrane</keyword>
<keyword evidence="1" id="KW-1133">Transmembrane helix</keyword>
<gene>
    <name evidence="2" type="ORF">EV193_109269</name>
</gene>
<accession>A0A4Q7KHV0</accession>
<reference evidence="2 3" key="1">
    <citation type="submission" date="2019-02" db="EMBL/GenBank/DDBJ databases">
        <title>Genomic Encyclopedia of Type Strains, Phase IV (KMG-IV): sequencing the most valuable type-strain genomes for metagenomic binning, comparative biology and taxonomic classification.</title>
        <authorList>
            <person name="Goeker M."/>
        </authorList>
    </citation>
    <scope>NUCLEOTIDE SEQUENCE [LARGE SCALE GENOMIC DNA]</scope>
    <source>
        <strain evidence="2 3">DSM 101727</strain>
    </source>
</reference>
<keyword evidence="3" id="KW-1185">Reference proteome</keyword>